<protein>
    <submittedName>
        <fullName evidence="2">Rhodanese-like domain-containing protein</fullName>
    </submittedName>
</protein>
<dbReference type="PROSITE" id="PS50206">
    <property type="entry name" value="RHODANESE_3"/>
    <property type="match status" value="1"/>
</dbReference>
<keyword evidence="3" id="KW-1185">Reference proteome</keyword>
<dbReference type="GO" id="GO:0004792">
    <property type="term" value="F:thiosulfate-cyanide sulfurtransferase activity"/>
    <property type="evidence" value="ECO:0007669"/>
    <property type="project" value="InterPro"/>
</dbReference>
<organism evidence="2 3">
    <name type="scientific">Streptomyces parvus</name>
    <dbReference type="NCBI Taxonomy" id="66428"/>
    <lineage>
        <taxon>Bacteria</taxon>
        <taxon>Bacillati</taxon>
        <taxon>Actinomycetota</taxon>
        <taxon>Actinomycetes</taxon>
        <taxon>Kitasatosporales</taxon>
        <taxon>Streptomycetaceae</taxon>
        <taxon>Streptomyces</taxon>
    </lineage>
</organism>
<dbReference type="AlphaFoldDB" id="A0A5D4JLH0"/>
<accession>A0A5D4JLH0</accession>
<dbReference type="PROSITE" id="PS00380">
    <property type="entry name" value="RHODANESE_1"/>
    <property type="match status" value="1"/>
</dbReference>
<comment type="caution">
    <text evidence="2">The sequence shown here is derived from an EMBL/GenBank/DDBJ whole genome shotgun (WGS) entry which is preliminary data.</text>
</comment>
<dbReference type="RefSeq" id="WP_109199922.1">
    <property type="nucleotide sequence ID" value="NZ_VSZQ01000015.1"/>
</dbReference>
<dbReference type="SUPFAM" id="SSF52821">
    <property type="entry name" value="Rhodanese/Cell cycle control phosphatase"/>
    <property type="match status" value="1"/>
</dbReference>
<dbReference type="InterPro" id="IPR001307">
    <property type="entry name" value="Thiosulphate_STrfase_CS"/>
</dbReference>
<dbReference type="SMART" id="SM00450">
    <property type="entry name" value="RHOD"/>
    <property type="match status" value="1"/>
</dbReference>
<sequence length="147" mass="15744">MSENHDLFASLRAESKIAGVPTTAESSAAYFLAKLSSECDPSDVEHDISHKVPGVAVIDTRSAESYQEAHIPGALNLPHRDLSADHVADLDRDVTYVTYGFGPDCNAGTKGAAKLAVLGFRVKEMIGGFEYWKRDGFPVESGNSNAS</sequence>
<dbReference type="InterPro" id="IPR001763">
    <property type="entry name" value="Rhodanese-like_dom"/>
</dbReference>
<reference evidence="2 3" key="1">
    <citation type="submission" date="2019-08" db="EMBL/GenBank/DDBJ databases">
        <title>Draft genome for granaticin producer strain Streptomyces parvus C05.</title>
        <authorList>
            <person name="Gonzalez-Pimentel J.L."/>
        </authorList>
    </citation>
    <scope>NUCLEOTIDE SEQUENCE [LARGE SCALE GENOMIC DNA]</scope>
    <source>
        <strain evidence="2 3">C05</strain>
    </source>
</reference>
<feature type="domain" description="Rhodanese" evidence="1">
    <location>
        <begin position="51"/>
        <end position="141"/>
    </location>
</feature>
<name>A0A5D4JLH0_9ACTN</name>
<dbReference type="EMBL" id="VSZQ01000015">
    <property type="protein sequence ID" value="TYR65724.1"/>
    <property type="molecule type" value="Genomic_DNA"/>
</dbReference>
<evidence type="ECO:0000259" key="1">
    <source>
        <dbReference type="PROSITE" id="PS50206"/>
    </source>
</evidence>
<gene>
    <name evidence="2" type="ORF">FY004_04495</name>
</gene>
<proteinExistence type="predicted"/>
<dbReference type="Pfam" id="PF00581">
    <property type="entry name" value="Rhodanese"/>
    <property type="match status" value="1"/>
</dbReference>
<dbReference type="Proteomes" id="UP000323242">
    <property type="component" value="Unassembled WGS sequence"/>
</dbReference>
<dbReference type="PANTHER" id="PTHR43031:SF1">
    <property type="entry name" value="PYRIDINE NUCLEOTIDE-DISULPHIDE OXIDOREDUCTASE"/>
    <property type="match status" value="1"/>
</dbReference>
<dbReference type="InterPro" id="IPR050229">
    <property type="entry name" value="GlpE_sulfurtransferase"/>
</dbReference>
<dbReference type="InterPro" id="IPR036873">
    <property type="entry name" value="Rhodanese-like_dom_sf"/>
</dbReference>
<dbReference type="PANTHER" id="PTHR43031">
    <property type="entry name" value="FAD-DEPENDENT OXIDOREDUCTASE"/>
    <property type="match status" value="1"/>
</dbReference>
<dbReference type="Gene3D" id="3.40.250.10">
    <property type="entry name" value="Rhodanese-like domain"/>
    <property type="match status" value="1"/>
</dbReference>
<evidence type="ECO:0000313" key="3">
    <source>
        <dbReference type="Proteomes" id="UP000323242"/>
    </source>
</evidence>
<evidence type="ECO:0000313" key="2">
    <source>
        <dbReference type="EMBL" id="TYR65724.1"/>
    </source>
</evidence>